<evidence type="ECO:0000256" key="6">
    <source>
        <dbReference type="ARBA" id="ARBA00023002"/>
    </source>
</evidence>
<dbReference type="SUPFAM" id="SSF55469">
    <property type="entry name" value="FMN-dependent nitroreductase-like"/>
    <property type="match status" value="1"/>
</dbReference>
<dbReference type="Pfam" id="PF00881">
    <property type="entry name" value="Nitroreductase"/>
    <property type="match status" value="1"/>
</dbReference>
<gene>
    <name evidence="8" type="ORF">ABW22_12390</name>
</gene>
<evidence type="ECO:0000256" key="1">
    <source>
        <dbReference type="ARBA" id="ARBA00001917"/>
    </source>
</evidence>
<dbReference type="InterPro" id="IPR029479">
    <property type="entry name" value="Nitroreductase"/>
</dbReference>
<evidence type="ECO:0000259" key="7">
    <source>
        <dbReference type="Pfam" id="PF00881"/>
    </source>
</evidence>
<comment type="similarity">
    <text evidence="2">Belongs to the nitroreductase family.</text>
</comment>
<evidence type="ECO:0000256" key="4">
    <source>
        <dbReference type="ARBA" id="ARBA00022643"/>
    </source>
</evidence>
<organism evidence="8 9">
    <name type="scientific">Thiobacillus denitrificans</name>
    <dbReference type="NCBI Taxonomy" id="36861"/>
    <lineage>
        <taxon>Bacteria</taxon>
        <taxon>Pseudomonadati</taxon>
        <taxon>Pseudomonadota</taxon>
        <taxon>Betaproteobacteria</taxon>
        <taxon>Nitrosomonadales</taxon>
        <taxon>Thiobacillaceae</taxon>
        <taxon>Thiobacillus</taxon>
    </lineage>
</organism>
<evidence type="ECO:0000256" key="5">
    <source>
        <dbReference type="ARBA" id="ARBA00022857"/>
    </source>
</evidence>
<dbReference type="STRING" id="1123392.GCA_000376425_02626"/>
<dbReference type="Gene3D" id="3.40.109.10">
    <property type="entry name" value="NADH Oxidase"/>
    <property type="match status" value="1"/>
</dbReference>
<dbReference type="PANTHER" id="PTHR43673:SF2">
    <property type="entry name" value="NITROREDUCTASE"/>
    <property type="match status" value="1"/>
</dbReference>
<dbReference type="GO" id="GO:0016491">
    <property type="term" value="F:oxidoreductase activity"/>
    <property type="evidence" value="ECO:0007669"/>
    <property type="project" value="UniProtKB-KW"/>
</dbReference>
<comment type="caution">
    <text evidence="8">The sequence shown here is derived from an EMBL/GenBank/DDBJ whole genome shotgun (WGS) entry which is preliminary data.</text>
</comment>
<keyword evidence="5" id="KW-0521">NADP</keyword>
<reference evidence="8 9" key="1">
    <citation type="journal article" date="2015" name="Appl. Environ. Microbiol.">
        <title>Aerobic and Anaerobic Thiosulfate Oxidation by a Cold-Adapted, Subglacial Chemoautotroph.</title>
        <authorList>
            <person name="Harrold Z.R."/>
            <person name="Skidmore M.L."/>
            <person name="Hamilton T.L."/>
            <person name="Desch L."/>
            <person name="Amada K."/>
            <person name="van Gelder W."/>
            <person name="Glover K."/>
            <person name="Roden E.E."/>
            <person name="Boyd E.S."/>
        </authorList>
    </citation>
    <scope>NUCLEOTIDE SEQUENCE [LARGE SCALE GENOMIC DNA]</scope>
    <source>
        <strain evidence="8 9">RG</strain>
    </source>
</reference>
<protein>
    <submittedName>
        <fullName evidence="8">NAD(P)H-flavin oxidoreductase</fullName>
    </submittedName>
</protein>
<keyword evidence="6" id="KW-0560">Oxidoreductase</keyword>
<dbReference type="Proteomes" id="UP000064243">
    <property type="component" value="Unassembled WGS sequence"/>
</dbReference>
<evidence type="ECO:0000313" key="8">
    <source>
        <dbReference type="EMBL" id="KVW94199.1"/>
    </source>
</evidence>
<dbReference type="PATRIC" id="fig|36861.3.peg.2256"/>
<sequence length="208" mass="21983">MHYGGRVAHPRRPQMTALLDAIQQRYACHQFVVGQAVSANTLALLLEAGRLAPSAFGLEPWRFITVQDEAGRAAVARACYDQPTAATAAAFIVIVALVAALDPDSDYVRARLEAEARGQDLAPIDEAYRAFYCAESVGNWAQGQCNFAAAHMLLQAAHLGLGSCPIGGFDAENLASVLAVPPGETPALVIALGHCAQGAPQRIRKPPV</sequence>
<dbReference type="CDD" id="cd02149">
    <property type="entry name" value="NfsB-like"/>
    <property type="match status" value="1"/>
</dbReference>
<keyword evidence="3" id="KW-0285">Flavoprotein</keyword>
<dbReference type="EMBL" id="LDUG01000036">
    <property type="protein sequence ID" value="KVW94199.1"/>
    <property type="molecule type" value="Genomic_DNA"/>
</dbReference>
<evidence type="ECO:0000256" key="2">
    <source>
        <dbReference type="ARBA" id="ARBA00007118"/>
    </source>
</evidence>
<proteinExistence type="inferred from homology"/>
<dbReference type="InterPro" id="IPR000415">
    <property type="entry name" value="Nitroreductase-like"/>
</dbReference>
<dbReference type="InterPro" id="IPR033878">
    <property type="entry name" value="NfsB-like"/>
</dbReference>
<evidence type="ECO:0000256" key="3">
    <source>
        <dbReference type="ARBA" id="ARBA00022630"/>
    </source>
</evidence>
<evidence type="ECO:0000313" key="9">
    <source>
        <dbReference type="Proteomes" id="UP000064243"/>
    </source>
</evidence>
<feature type="domain" description="Nitroreductase" evidence="7">
    <location>
        <begin position="22"/>
        <end position="194"/>
    </location>
</feature>
<comment type="cofactor">
    <cofactor evidence="1">
        <name>FMN</name>
        <dbReference type="ChEBI" id="CHEBI:58210"/>
    </cofactor>
</comment>
<dbReference type="AlphaFoldDB" id="A0A119CUT8"/>
<keyword evidence="9" id="KW-1185">Reference proteome</keyword>
<accession>A0A119CUT8</accession>
<dbReference type="PANTHER" id="PTHR43673">
    <property type="entry name" value="NAD(P)H NITROREDUCTASE YDGI-RELATED"/>
    <property type="match status" value="1"/>
</dbReference>
<name>A0A119CUT8_THIDE</name>
<keyword evidence="4" id="KW-0288">FMN</keyword>